<dbReference type="KEGG" id="sgm:GCM10017557_82270"/>
<organism evidence="2 3">
    <name type="scientific">Streptomyces aurantiacus</name>
    <dbReference type="NCBI Taxonomy" id="47760"/>
    <lineage>
        <taxon>Bacteria</taxon>
        <taxon>Bacillati</taxon>
        <taxon>Actinomycetota</taxon>
        <taxon>Actinomycetes</taxon>
        <taxon>Kitasatosporales</taxon>
        <taxon>Streptomycetaceae</taxon>
        <taxon>Streptomyces</taxon>
        <taxon>Streptomyces aurantiacus group</taxon>
    </lineage>
</organism>
<proteinExistence type="predicted"/>
<reference evidence="2 3" key="1">
    <citation type="journal article" date="2014" name="Int. J. Syst. Evol. Microbiol.">
        <title>Complete genome sequence of Corynebacterium casei LMG S-19264T (=DSM 44701T), isolated from a smear-ripened cheese.</title>
        <authorList>
            <consortium name="US DOE Joint Genome Institute (JGI-PGF)"/>
            <person name="Walter F."/>
            <person name="Albersmeier A."/>
            <person name="Kalinowski J."/>
            <person name="Ruckert C."/>
        </authorList>
    </citation>
    <scope>NUCLEOTIDE SEQUENCE [LARGE SCALE GENOMIC DNA]</scope>
    <source>
        <strain evidence="2 3">JCM 4677</strain>
    </source>
</reference>
<dbReference type="EMBL" id="AP023440">
    <property type="protein sequence ID" value="BCL33368.1"/>
    <property type="molecule type" value="Genomic_DNA"/>
</dbReference>
<keyword evidence="3" id="KW-1185">Reference proteome</keyword>
<feature type="region of interest" description="Disordered" evidence="1">
    <location>
        <begin position="90"/>
        <end position="135"/>
    </location>
</feature>
<sequence length="170" mass="18083">MGRTEATYDHGLLAGWLIAGGAVEGAARHLVADRLDITGSRWTVPGAEAVLTLRTVISNGDFPDCWIFHTRKENERLHPSPDQHIYALPTGPGTHSGRAAPEEEGAGRAYGRTSGDRVPGARASAGLRASPSTHRDLTPFVNTGEMAYPWNGVFTGNDEDMSICCEGGSP</sequence>
<protein>
    <submittedName>
        <fullName evidence="2">Uncharacterized protein</fullName>
    </submittedName>
</protein>
<evidence type="ECO:0000256" key="1">
    <source>
        <dbReference type="SAM" id="MobiDB-lite"/>
    </source>
</evidence>
<dbReference type="Proteomes" id="UP000516444">
    <property type="component" value="Chromosome"/>
</dbReference>
<gene>
    <name evidence="2" type="ORF">GCM10017557_82270</name>
</gene>
<dbReference type="AlphaFoldDB" id="A0A7G1PD82"/>
<accession>A0A7G1PD82</accession>
<evidence type="ECO:0000313" key="3">
    <source>
        <dbReference type="Proteomes" id="UP000516444"/>
    </source>
</evidence>
<evidence type="ECO:0000313" key="2">
    <source>
        <dbReference type="EMBL" id="BCL33368.1"/>
    </source>
</evidence>
<name>A0A7G1PD82_9ACTN</name>